<reference evidence="1 2" key="1">
    <citation type="submission" date="2022-05" db="EMBL/GenBank/DDBJ databases">
        <authorList>
            <consortium name="Genoscope - CEA"/>
            <person name="William W."/>
        </authorList>
    </citation>
    <scope>NUCLEOTIDE SEQUENCE [LARGE SCALE GENOMIC DNA]</scope>
</reference>
<dbReference type="Proteomes" id="UP001159428">
    <property type="component" value="Unassembled WGS sequence"/>
</dbReference>
<dbReference type="AlphaFoldDB" id="A0AAU9XC57"/>
<evidence type="ECO:0000313" key="2">
    <source>
        <dbReference type="Proteomes" id="UP001159428"/>
    </source>
</evidence>
<protein>
    <submittedName>
        <fullName evidence="1">Uncharacterized protein</fullName>
    </submittedName>
</protein>
<proteinExistence type="predicted"/>
<name>A0AAU9XC57_9CNID</name>
<comment type="caution">
    <text evidence="1">The sequence shown here is derived from an EMBL/GenBank/DDBJ whole genome shotgun (WGS) entry which is preliminary data.</text>
</comment>
<organism evidence="1 2">
    <name type="scientific">Pocillopora meandrina</name>
    <dbReference type="NCBI Taxonomy" id="46732"/>
    <lineage>
        <taxon>Eukaryota</taxon>
        <taxon>Metazoa</taxon>
        <taxon>Cnidaria</taxon>
        <taxon>Anthozoa</taxon>
        <taxon>Hexacorallia</taxon>
        <taxon>Scleractinia</taxon>
        <taxon>Astrocoeniina</taxon>
        <taxon>Pocilloporidae</taxon>
        <taxon>Pocillopora</taxon>
    </lineage>
</organism>
<accession>A0AAU9XC57</accession>
<dbReference type="EMBL" id="CALNXJ010000037">
    <property type="protein sequence ID" value="CAH3143232.1"/>
    <property type="molecule type" value="Genomic_DNA"/>
</dbReference>
<sequence>MSENWIGRHFPKVERYEREVNKSARNRKRSLISGLNPCDHDLPQPATKRPGCIAVDEIHEFECRDSTKEMHTMTKVIQTFHENIKCGPEYVCTCCDQLWYQSSVRKC</sequence>
<evidence type="ECO:0000313" key="1">
    <source>
        <dbReference type="EMBL" id="CAH3143232.1"/>
    </source>
</evidence>
<gene>
    <name evidence="1" type="ORF">PMEA_00020502</name>
</gene>
<keyword evidence="2" id="KW-1185">Reference proteome</keyword>